<feature type="binding site" evidence="16">
    <location>
        <position position="344"/>
    </location>
    <ligand>
        <name>ATP</name>
        <dbReference type="ChEBI" id="CHEBI:30616"/>
    </ligand>
</feature>
<keyword evidence="12 17" id="KW-1133">Transmembrane helix</keyword>
<dbReference type="Pfam" id="PF00139">
    <property type="entry name" value="Lectin_legB"/>
    <property type="match status" value="1"/>
</dbReference>
<name>A0A0K9PCE8_ZOSMR</name>
<dbReference type="GO" id="GO:0004672">
    <property type="term" value="F:protein kinase activity"/>
    <property type="evidence" value="ECO:0007669"/>
    <property type="project" value="InterPro"/>
</dbReference>
<evidence type="ECO:0000256" key="10">
    <source>
        <dbReference type="ARBA" id="ARBA00022777"/>
    </source>
</evidence>
<keyword evidence="11 16" id="KW-0067">ATP-binding</keyword>
<dbReference type="Gene3D" id="3.30.200.20">
    <property type="entry name" value="Phosphorylase Kinase, domain 1"/>
    <property type="match status" value="1"/>
</dbReference>
<evidence type="ECO:0000256" key="5">
    <source>
        <dbReference type="ARBA" id="ARBA00022679"/>
    </source>
</evidence>
<dbReference type="InterPro" id="IPR001220">
    <property type="entry name" value="Legume_lectin_dom"/>
</dbReference>
<evidence type="ECO:0000256" key="15">
    <source>
        <dbReference type="ARBA" id="ARBA00023180"/>
    </source>
</evidence>
<dbReference type="FunFam" id="1.10.510.10:FF:000240">
    <property type="entry name" value="Lectin-domain containing receptor kinase A4.3"/>
    <property type="match status" value="1"/>
</dbReference>
<organism evidence="19 20">
    <name type="scientific">Zostera marina</name>
    <name type="common">Eelgrass</name>
    <dbReference type="NCBI Taxonomy" id="29655"/>
    <lineage>
        <taxon>Eukaryota</taxon>
        <taxon>Viridiplantae</taxon>
        <taxon>Streptophyta</taxon>
        <taxon>Embryophyta</taxon>
        <taxon>Tracheophyta</taxon>
        <taxon>Spermatophyta</taxon>
        <taxon>Magnoliopsida</taxon>
        <taxon>Liliopsida</taxon>
        <taxon>Zosteraceae</taxon>
        <taxon>Zostera</taxon>
    </lineage>
</organism>
<keyword evidence="10 19" id="KW-0418">Kinase</keyword>
<evidence type="ECO:0000256" key="3">
    <source>
        <dbReference type="ARBA" id="ARBA00010217"/>
    </source>
</evidence>
<evidence type="ECO:0000256" key="17">
    <source>
        <dbReference type="SAM" id="Phobius"/>
    </source>
</evidence>
<dbReference type="PANTHER" id="PTHR27007">
    <property type="match status" value="1"/>
</dbReference>
<dbReference type="SUPFAM" id="SSF49899">
    <property type="entry name" value="Concanavalin A-like lectins/glucanases"/>
    <property type="match status" value="1"/>
</dbReference>
<evidence type="ECO:0000256" key="1">
    <source>
        <dbReference type="ARBA" id="ARBA00004251"/>
    </source>
</evidence>
<feature type="transmembrane region" description="Helical" evidence="17">
    <location>
        <begin position="248"/>
        <end position="273"/>
    </location>
</feature>
<dbReference type="PROSITE" id="PS00107">
    <property type="entry name" value="PROTEIN_KINASE_ATP"/>
    <property type="match status" value="1"/>
</dbReference>
<dbReference type="SUPFAM" id="SSF56112">
    <property type="entry name" value="Protein kinase-like (PK-like)"/>
    <property type="match status" value="1"/>
</dbReference>
<evidence type="ECO:0000256" key="8">
    <source>
        <dbReference type="ARBA" id="ARBA00022734"/>
    </source>
</evidence>
<keyword evidence="15" id="KW-0325">Glycoprotein</keyword>
<dbReference type="InterPro" id="IPR011009">
    <property type="entry name" value="Kinase-like_dom_sf"/>
</dbReference>
<keyword evidence="8" id="KW-0430">Lectin</keyword>
<feature type="domain" description="Protein kinase" evidence="18">
    <location>
        <begin position="314"/>
        <end position="578"/>
    </location>
</feature>
<dbReference type="FunFam" id="3.30.200.20:FF:000168">
    <property type="entry name" value="L-type lectin-domain containing receptor kinase IX.1"/>
    <property type="match status" value="1"/>
</dbReference>
<evidence type="ECO:0000256" key="12">
    <source>
        <dbReference type="ARBA" id="ARBA00022989"/>
    </source>
</evidence>
<evidence type="ECO:0000256" key="11">
    <source>
        <dbReference type="ARBA" id="ARBA00022840"/>
    </source>
</evidence>
<evidence type="ECO:0000313" key="19">
    <source>
        <dbReference type="EMBL" id="KMZ66634.1"/>
    </source>
</evidence>
<proteinExistence type="inferred from homology"/>
<comment type="subcellular location">
    <subcellularLocation>
        <location evidence="1">Cell membrane</location>
        <topology evidence="1">Single-pass type I membrane protein</topology>
    </subcellularLocation>
</comment>
<dbReference type="InterPro" id="IPR013320">
    <property type="entry name" value="ConA-like_dom_sf"/>
</dbReference>
<evidence type="ECO:0000259" key="18">
    <source>
        <dbReference type="PROSITE" id="PS50011"/>
    </source>
</evidence>
<dbReference type="OMA" id="HIGINIH"/>
<keyword evidence="4" id="KW-1003">Cell membrane</keyword>
<evidence type="ECO:0000256" key="7">
    <source>
        <dbReference type="ARBA" id="ARBA00022729"/>
    </source>
</evidence>
<dbReference type="GO" id="GO:0005886">
    <property type="term" value="C:plasma membrane"/>
    <property type="evidence" value="ECO:0000318"/>
    <property type="project" value="GO_Central"/>
</dbReference>
<keyword evidence="20" id="KW-1185">Reference proteome</keyword>
<dbReference type="GO" id="GO:0002229">
    <property type="term" value="P:defense response to oomycetes"/>
    <property type="evidence" value="ECO:0007669"/>
    <property type="project" value="UniProtKB-ARBA"/>
</dbReference>
<evidence type="ECO:0000256" key="9">
    <source>
        <dbReference type="ARBA" id="ARBA00022741"/>
    </source>
</evidence>
<dbReference type="InterPro" id="IPR050528">
    <property type="entry name" value="L-type_Lectin-RKs"/>
</dbReference>
<dbReference type="InterPro" id="IPR017441">
    <property type="entry name" value="Protein_kinase_ATP_BS"/>
</dbReference>
<comment type="caution">
    <text evidence="19">The sequence shown here is derived from an EMBL/GenBank/DDBJ whole genome shotgun (WGS) entry which is preliminary data.</text>
</comment>
<dbReference type="EMBL" id="LFYR01000960">
    <property type="protein sequence ID" value="KMZ66634.1"/>
    <property type="molecule type" value="Genomic_DNA"/>
</dbReference>
<evidence type="ECO:0000256" key="16">
    <source>
        <dbReference type="PROSITE-ProRule" id="PRU10141"/>
    </source>
</evidence>
<dbReference type="OrthoDB" id="1935106at2759"/>
<gene>
    <name evidence="19" type="ORF">ZOSMA_290G00040</name>
</gene>
<keyword evidence="6 17" id="KW-0812">Transmembrane</keyword>
<dbReference type="InterPro" id="IPR000719">
    <property type="entry name" value="Prot_kinase_dom"/>
</dbReference>
<evidence type="ECO:0000313" key="20">
    <source>
        <dbReference type="Proteomes" id="UP000036987"/>
    </source>
</evidence>
<comment type="similarity">
    <text evidence="2">In the N-terminal section; belongs to the leguminous lectin family.</text>
</comment>
<evidence type="ECO:0000256" key="14">
    <source>
        <dbReference type="ARBA" id="ARBA00023170"/>
    </source>
</evidence>
<evidence type="ECO:0000256" key="13">
    <source>
        <dbReference type="ARBA" id="ARBA00023136"/>
    </source>
</evidence>
<dbReference type="Gene3D" id="1.10.510.10">
    <property type="entry name" value="Transferase(Phosphotransferase) domain 1"/>
    <property type="match status" value="1"/>
</dbReference>
<protein>
    <submittedName>
        <fullName evidence="19">Putative Kinase</fullName>
    </submittedName>
</protein>
<dbReference type="InterPro" id="IPR008271">
    <property type="entry name" value="Ser/Thr_kinase_AS"/>
</dbReference>
<comment type="similarity">
    <text evidence="3">In the C-terminal section; belongs to the protein kinase superfamily. Ser/Thr protein kinase family.</text>
</comment>
<accession>A0A0K9PCE8</accession>
<dbReference type="Gene3D" id="2.60.120.200">
    <property type="match status" value="1"/>
</dbReference>
<dbReference type="AlphaFoldDB" id="A0A0K9PCE8"/>
<sequence>MVLTEINFRKHVPVYRELCGIEADGQICMNGNAYLNDPGKISIDANYWGVDHRDYWGAAVYSEPMYLWNRETIKKIANFTSEFSFRVTSNKDIEAASFSFFMSDFPYFYYEEEYLGFSNSFLTVEFNFESKAINNQVGIHVNSADSKRSKVIPFEFTEGSTVRVNYDSINSNLSVSVHHKDSTIFLSHVVQLKTILPENVSVGFIGKNCTDVKFIISSWSFLSTSINDLEEPADSPYQQSKSKSNFSLLSFIIGLAAGTLLLISLFGGILFFYKPKLKKTREVSDVFLDDEFQDDQEGPRKFSYHELENATEKFNPKRKLGEGGFGSIYSGFLKDMNINIAVKKISGHSNQGRKEYIAEVKIISQLRHKNLVQLIGWCHEKGDLLLVYELMENKSLDKFIFYGKRSLSWSLRYKIARGLASALIYLHEEWKRCVVHRDVKSSNVMLDKSFNAKLGDFGLARLSEHGGSAQTTFMAGTMGYIAPECFITEKSTKESDVYAFGIVALEIACGRKCIDNKTDEDKVKLLEWVWRMYGSGRLLDVIDERILNDDDYEEQQVKQLLIVGLYGALILIMNNDLP</sequence>
<dbReference type="PROSITE" id="PS50011">
    <property type="entry name" value="PROTEIN_KINASE_DOM"/>
    <property type="match status" value="1"/>
</dbReference>
<keyword evidence="13 17" id="KW-0472">Membrane</keyword>
<evidence type="ECO:0000256" key="6">
    <source>
        <dbReference type="ARBA" id="ARBA00022692"/>
    </source>
</evidence>
<dbReference type="PROSITE" id="PS00108">
    <property type="entry name" value="PROTEIN_KINASE_ST"/>
    <property type="match status" value="1"/>
</dbReference>
<keyword evidence="5" id="KW-0808">Transferase</keyword>
<keyword evidence="14" id="KW-0675">Receptor</keyword>
<dbReference type="SMART" id="SM00220">
    <property type="entry name" value="S_TKc"/>
    <property type="match status" value="1"/>
</dbReference>
<reference evidence="20" key="1">
    <citation type="journal article" date="2016" name="Nature">
        <title>The genome of the seagrass Zostera marina reveals angiosperm adaptation to the sea.</title>
        <authorList>
            <person name="Olsen J.L."/>
            <person name="Rouze P."/>
            <person name="Verhelst B."/>
            <person name="Lin Y.-C."/>
            <person name="Bayer T."/>
            <person name="Collen J."/>
            <person name="Dattolo E."/>
            <person name="De Paoli E."/>
            <person name="Dittami S."/>
            <person name="Maumus F."/>
            <person name="Michel G."/>
            <person name="Kersting A."/>
            <person name="Lauritano C."/>
            <person name="Lohaus R."/>
            <person name="Toepel M."/>
            <person name="Tonon T."/>
            <person name="Vanneste K."/>
            <person name="Amirebrahimi M."/>
            <person name="Brakel J."/>
            <person name="Bostroem C."/>
            <person name="Chovatia M."/>
            <person name="Grimwood J."/>
            <person name="Jenkins J.W."/>
            <person name="Jueterbock A."/>
            <person name="Mraz A."/>
            <person name="Stam W.T."/>
            <person name="Tice H."/>
            <person name="Bornberg-Bauer E."/>
            <person name="Green P.J."/>
            <person name="Pearson G.A."/>
            <person name="Procaccini G."/>
            <person name="Duarte C.M."/>
            <person name="Schmutz J."/>
            <person name="Reusch T.B.H."/>
            <person name="Van de Peer Y."/>
        </authorList>
    </citation>
    <scope>NUCLEOTIDE SEQUENCE [LARGE SCALE GENOMIC DNA]</scope>
    <source>
        <strain evidence="20">cv. Finnish</strain>
    </source>
</reference>
<dbReference type="GO" id="GO:0030246">
    <property type="term" value="F:carbohydrate binding"/>
    <property type="evidence" value="ECO:0007669"/>
    <property type="project" value="UniProtKB-KW"/>
</dbReference>
<evidence type="ECO:0000256" key="4">
    <source>
        <dbReference type="ARBA" id="ARBA00022475"/>
    </source>
</evidence>
<keyword evidence="7" id="KW-0732">Signal</keyword>
<dbReference type="Proteomes" id="UP000036987">
    <property type="component" value="Unassembled WGS sequence"/>
</dbReference>
<dbReference type="STRING" id="29655.A0A0K9PCE8"/>
<dbReference type="GO" id="GO:0005524">
    <property type="term" value="F:ATP binding"/>
    <property type="evidence" value="ECO:0007669"/>
    <property type="project" value="UniProtKB-UniRule"/>
</dbReference>
<keyword evidence="9 16" id="KW-0547">Nucleotide-binding</keyword>
<dbReference type="Pfam" id="PF00069">
    <property type="entry name" value="Pkinase"/>
    <property type="match status" value="1"/>
</dbReference>
<evidence type="ECO:0000256" key="2">
    <source>
        <dbReference type="ARBA" id="ARBA00008536"/>
    </source>
</evidence>